<keyword evidence="7" id="KW-0406">Ion transport</keyword>
<dbReference type="EMBL" id="CP080034">
    <property type="protein sequence ID" value="QYC09554.1"/>
    <property type="molecule type" value="Genomic_DNA"/>
</dbReference>
<dbReference type="GeneID" id="94376248"/>
<evidence type="ECO:0000256" key="6">
    <source>
        <dbReference type="ARBA" id="ARBA00022989"/>
    </source>
</evidence>
<evidence type="ECO:0000313" key="12">
    <source>
        <dbReference type="Proteomes" id="UP000824334"/>
    </source>
</evidence>
<feature type="transmembrane region" description="Helical" evidence="10">
    <location>
        <begin position="239"/>
        <end position="264"/>
    </location>
</feature>
<keyword evidence="3" id="KW-0050">Antiport</keyword>
<evidence type="ECO:0000256" key="8">
    <source>
        <dbReference type="ARBA" id="ARBA00023136"/>
    </source>
</evidence>
<evidence type="ECO:0000256" key="1">
    <source>
        <dbReference type="ARBA" id="ARBA00004429"/>
    </source>
</evidence>
<keyword evidence="12" id="KW-1185">Reference proteome</keyword>
<accession>A0ABX8TK86</accession>
<feature type="transmembrane region" description="Helical" evidence="10">
    <location>
        <begin position="319"/>
        <end position="338"/>
    </location>
</feature>
<evidence type="ECO:0000256" key="7">
    <source>
        <dbReference type="ARBA" id="ARBA00023065"/>
    </source>
</evidence>
<gene>
    <name evidence="11" type="ORF">KWG56_13260</name>
</gene>
<evidence type="ECO:0000313" key="11">
    <source>
        <dbReference type="EMBL" id="QYC09554.1"/>
    </source>
</evidence>
<comment type="subcellular location">
    <subcellularLocation>
        <location evidence="1">Cell inner membrane</location>
        <topology evidence="1">Multi-pass membrane protein</topology>
    </subcellularLocation>
</comment>
<dbReference type="InterPro" id="IPR002528">
    <property type="entry name" value="MATE_fam"/>
</dbReference>
<feature type="transmembrane region" description="Helical" evidence="10">
    <location>
        <begin position="166"/>
        <end position="187"/>
    </location>
</feature>
<keyword evidence="8 10" id="KW-0472">Membrane</keyword>
<feature type="transmembrane region" description="Helical" evidence="10">
    <location>
        <begin position="90"/>
        <end position="112"/>
    </location>
</feature>
<evidence type="ECO:0000256" key="5">
    <source>
        <dbReference type="ARBA" id="ARBA00022692"/>
    </source>
</evidence>
<dbReference type="InterPro" id="IPR048279">
    <property type="entry name" value="MdtK-like"/>
</dbReference>
<evidence type="ECO:0000256" key="9">
    <source>
        <dbReference type="ARBA" id="ARBA00031636"/>
    </source>
</evidence>
<dbReference type="NCBIfam" id="TIGR00797">
    <property type="entry name" value="matE"/>
    <property type="match status" value="1"/>
</dbReference>
<feature type="transmembrane region" description="Helical" evidence="10">
    <location>
        <begin position="193"/>
        <end position="218"/>
    </location>
</feature>
<feature type="transmembrane region" description="Helical" evidence="10">
    <location>
        <begin position="358"/>
        <end position="382"/>
    </location>
</feature>
<feature type="transmembrane region" description="Helical" evidence="10">
    <location>
        <begin position="46"/>
        <end position="69"/>
    </location>
</feature>
<dbReference type="Proteomes" id="UP000824334">
    <property type="component" value="Chromosome"/>
</dbReference>
<organism evidence="11 12">
    <name type="scientific">Brevundimonas nasdae</name>
    <dbReference type="NCBI Taxonomy" id="172043"/>
    <lineage>
        <taxon>Bacteria</taxon>
        <taxon>Pseudomonadati</taxon>
        <taxon>Pseudomonadota</taxon>
        <taxon>Alphaproteobacteria</taxon>
        <taxon>Caulobacterales</taxon>
        <taxon>Caulobacteraceae</taxon>
        <taxon>Brevundimonas</taxon>
    </lineage>
</organism>
<evidence type="ECO:0000256" key="2">
    <source>
        <dbReference type="ARBA" id="ARBA00022448"/>
    </source>
</evidence>
<keyword evidence="6 10" id="KW-1133">Transmembrane helix</keyword>
<dbReference type="RefSeq" id="WP_219355119.1">
    <property type="nucleotide sequence ID" value="NZ_CP080034.1"/>
</dbReference>
<feature type="transmembrane region" description="Helical" evidence="10">
    <location>
        <begin position="132"/>
        <end position="154"/>
    </location>
</feature>
<dbReference type="PIRSF" id="PIRSF006603">
    <property type="entry name" value="DinF"/>
    <property type="match status" value="1"/>
</dbReference>
<dbReference type="Pfam" id="PF01554">
    <property type="entry name" value="MatE"/>
    <property type="match status" value="2"/>
</dbReference>
<evidence type="ECO:0000256" key="4">
    <source>
        <dbReference type="ARBA" id="ARBA00022475"/>
    </source>
</evidence>
<evidence type="ECO:0000256" key="3">
    <source>
        <dbReference type="ARBA" id="ARBA00022449"/>
    </source>
</evidence>
<reference evidence="11 12" key="1">
    <citation type="submission" date="2021-07" db="EMBL/GenBank/DDBJ databases">
        <title>Isolation and characterization of bacteria from a gold mining with a capacity of golden bioaccumulation.</title>
        <authorList>
            <person name="Yang X.J."/>
        </authorList>
    </citation>
    <scope>NUCLEOTIDE SEQUENCE [LARGE SCALE GENOMIC DNA]</scope>
    <source>
        <strain evidence="11 12">Au29</strain>
    </source>
</reference>
<evidence type="ECO:0000256" key="10">
    <source>
        <dbReference type="SAM" id="Phobius"/>
    </source>
</evidence>
<proteinExistence type="predicted"/>
<feature type="transmembrane region" description="Helical" evidence="10">
    <location>
        <begin position="14"/>
        <end position="34"/>
    </location>
</feature>
<dbReference type="PANTHER" id="PTHR43298:SF2">
    <property type="entry name" value="FMN_FAD EXPORTER YEEO-RELATED"/>
    <property type="match status" value="1"/>
</dbReference>
<feature type="transmembrane region" description="Helical" evidence="10">
    <location>
        <begin position="284"/>
        <end position="307"/>
    </location>
</feature>
<keyword evidence="4" id="KW-1003">Cell membrane</keyword>
<sequence>MQHDLTQGSITRRLLGMAFFIGLGLMFQTLYYLIDLYFVGRIGPAALAGVGLAGVVFFLVMAASQMVTVGTMSLMARAIGAGDHAGAEAIYRQAMLLSVVLAVSTLIAGYAFGGMAMRSLSADPLTAKEGAAYLHGFLPALALMFPTGTMGAALRAAGVVRPTMMVQSATVLLNAVLAPVLIAGWGLGLPLGAFGAGLASAIAALAGFVGAVVIFSRVQTVIAQPMRLTPPDSAVLRRIVGIGFPAGAQFLLLFVSMSLTYGFIQHFGAEAQAGFGVGSRVMQAVFLPAMAIAFAVGPIAGQNYGAGQFSRVVRTVRDAAAIGSGIMLALTLVCQWNAPLLVAPFAADPATATIAAHYLKIVSLVFVASGLAFTASGAFQALGDTRPSLIGGAVRLAVYAGSMVFLVTQPWSRLEHFWWAAAVASAAQAAVVILFLLRQMKTKLSGADRTAPAAASAE</sequence>
<dbReference type="InterPro" id="IPR050222">
    <property type="entry name" value="MATE_MdtK"/>
</dbReference>
<protein>
    <recommendedName>
        <fullName evidence="9">Multidrug-efflux transporter</fullName>
    </recommendedName>
</protein>
<name>A0ABX8TK86_9CAUL</name>
<feature type="transmembrane region" description="Helical" evidence="10">
    <location>
        <begin position="417"/>
        <end position="437"/>
    </location>
</feature>
<feature type="transmembrane region" description="Helical" evidence="10">
    <location>
        <begin position="389"/>
        <end position="411"/>
    </location>
</feature>
<keyword evidence="5 10" id="KW-0812">Transmembrane</keyword>
<dbReference type="PANTHER" id="PTHR43298">
    <property type="entry name" value="MULTIDRUG RESISTANCE PROTEIN NORM-RELATED"/>
    <property type="match status" value="1"/>
</dbReference>
<keyword evidence="2" id="KW-0813">Transport</keyword>